<protein>
    <submittedName>
        <fullName evidence="1">DUF2255 family protein</fullName>
    </submittedName>
</protein>
<evidence type="ECO:0000313" key="2">
    <source>
        <dbReference type="Proteomes" id="UP000664317"/>
    </source>
</evidence>
<proteinExistence type="predicted"/>
<keyword evidence="2" id="KW-1185">Reference proteome</keyword>
<dbReference type="InterPro" id="IPR016888">
    <property type="entry name" value="UCP028498"/>
</dbReference>
<organism evidence="1 2">
    <name type="scientific">Algoriphagus oliviformis</name>
    <dbReference type="NCBI Taxonomy" id="2811231"/>
    <lineage>
        <taxon>Bacteria</taxon>
        <taxon>Pseudomonadati</taxon>
        <taxon>Bacteroidota</taxon>
        <taxon>Cytophagia</taxon>
        <taxon>Cytophagales</taxon>
        <taxon>Cyclobacteriaceae</taxon>
        <taxon>Algoriphagus</taxon>
    </lineage>
</organism>
<sequence>MNQLSETLSSDEIRTIASKDDFHIAALREDGITYGPLTWIWSVSVDDQLFVRAYHGTSSRWFKSAMNQGMGKISAAGMDKKVKFKSVQGEINEKIDQAYRKKYAESPYLNSMISARARSATVQILPWQ</sequence>
<name>A0ABS3C4J2_9BACT</name>
<dbReference type="EMBL" id="JAFKCT010000005">
    <property type="protein sequence ID" value="MBN7811862.1"/>
    <property type="molecule type" value="Genomic_DNA"/>
</dbReference>
<dbReference type="RefSeq" id="WP_206578642.1">
    <property type="nucleotide sequence ID" value="NZ_JAFKCT010000005.1"/>
</dbReference>
<evidence type="ECO:0000313" key="1">
    <source>
        <dbReference type="EMBL" id="MBN7811862.1"/>
    </source>
</evidence>
<dbReference type="Pfam" id="PF10012">
    <property type="entry name" value="DUF2255"/>
    <property type="match status" value="1"/>
</dbReference>
<gene>
    <name evidence="1" type="ORF">J0A68_12975</name>
</gene>
<reference evidence="1 2" key="1">
    <citation type="submission" date="2021-03" db="EMBL/GenBank/DDBJ databases">
        <title>novel species isolated from a fishpond in China.</title>
        <authorList>
            <person name="Lu H."/>
            <person name="Cai Z."/>
        </authorList>
    </citation>
    <scope>NUCLEOTIDE SEQUENCE [LARGE SCALE GENOMIC DNA]</scope>
    <source>
        <strain evidence="1 2">H41</strain>
    </source>
</reference>
<dbReference type="Proteomes" id="UP000664317">
    <property type="component" value="Unassembled WGS sequence"/>
</dbReference>
<accession>A0ABS3C4J2</accession>
<comment type="caution">
    <text evidence="1">The sequence shown here is derived from an EMBL/GenBank/DDBJ whole genome shotgun (WGS) entry which is preliminary data.</text>
</comment>